<comment type="cofactor">
    <cofactor evidence="2">
        <name>Mn(2+)</name>
        <dbReference type="ChEBI" id="CHEBI:29035"/>
    </cofactor>
</comment>
<evidence type="ECO:0000313" key="11">
    <source>
        <dbReference type="Proteomes" id="UP000029549"/>
    </source>
</evidence>
<comment type="catalytic activity">
    <reaction evidence="1">
        <text>a 2'-deoxyribonucleoside 5'-phosphate + H2O = a 2'-deoxyribonucleoside + phosphate</text>
        <dbReference type="Rhea" id="RHEA:36167"/>
        <dbReference type="ChEBI" id="CHEBI:15377"/>
        <dbReference type="ChEBI" id="CHEBI:18274"/>
        <dbReference type="ChEBI" id="CHEBI:43474"/>
        <dbReference type="ChEBI" id="CHEBI:65317"/>
        <dbReference type="EC" id="3.1.3.89"/>
    </reaction>
</comment>
<dbReference type="EC" id="3.1.3.89" evidence="5"/>
<dbReference type="InterPro" id="IPR003607">
    <property type="entry name" value="HD/PDEase_dom"/>
</dbReference>
<dbReference type="Proteomes" id="UP000029567">
    <property type="component" value="Unassembled WGS sequence"/>
</dbReference>
<comment type="cofactor">
    <cofactor evidence="3">
        <name>Co(2+)</name>
        <dbReference type="ChEBI" id="CHEBI:48828"/>
    </cofactor>
</comment>
<dbReference type="SMART" id="SM00471">
    <property type="entry name" value="HDc"/>
    <property type="match status" value="1"/>
</dbReference>
<dbReference type="GO" id="GO:0046872">
    <property type="term" value="F:metal ion binding"/>
    <property type="evidence" value="ECO:0007669"/>
    <property type="project" value="UniProtKB-KW"/>
</dbReference>
<protein>
    <recommendedName>
        <fullName evidence="5">5'-deoxynucleotidase</fullName>
        <ecNumber evidence="5">3.1.3.89</ecNumber>
    </recommendedName>
</protein>
<dbReference type="EMBL" id="AWTN01000056">
    <property type="protein sequence ID" value="KGG95540.1"/>
    <property type="molecule type" value="Genomic_DNA"/>
</dbReference>
<dbReference type="Proteomes" id="UP000029549">
    <property type="component" value="Unassembled WGS sequence"/>
</dbReference>
<dbReference type="SUPFAM" id="SSF109604">
    <property type="entry name" value="HD-domain/PDEase-like"/>
    <property type="match status" value="1"/>
</dbReference>
<dbReference type="EMBL" id="AWTP01000144">
    <property type="protein sequence ID" value="KGH06517.1"/>
    <property type="molecule type" value="Genomic_DNA"/>
</dbReference>
<dbReference type="RefSeq" id="WP_034357740.1">
    <property type="nucleotide sequence ID" value="NZ_AWOS01000045.1"/>
</dbReference>
<keyword evidence="11" id="KW-1185">Reference proteome</keyword>
<proteinExistence type="predicted"/>
<evidence type="ECO:0000313" key="9">
    <source>
        <dbReference type="EMBL" id="KGG95540.1"/>
    </source>
</evidence>
<dbReference type="InterPro" id="IPR039356">
    <property type="entry name" value="YfbR/HDDC2"/>
</dbReference>
<dbReference type="OrthoDB" id="9797178at2"/>
<evidence type="ECO:0000313" key="10">
    <source>
        <dbReference type="EMBL" id="KGH06517.1"/>
    </source>
</evidence>
<comment type="caution">
    <text evidence="9">The sequence shown here is derived from an EMBL/GenBank/DDBJ whole genome shotgun (WGS) entry which is preliminary data.</text>
</comment>
<evidence type="ECO:0000259" key="8">
    <source>
        <dbReference type="SMART" id="SM00471"/>
    </source>
</evidence>
<evidence type="ECO:0000313" key="12">
    <source>
        <dbReference type="Proteomes" id="UP000029567"/>
    </source>
</evidence>
<dbReference type="Pfam" id="PF13023">
    <property type="entry name" value="HD_3"/>
    <property type="match status" value="1"/>
</dbReference>
<evidence type="ECO:0000256" key="7">
    <source>
        <dbReference type="ARBA" id="ARBA00022801"/>
    </source>
</evidence>
<dbReference type="AlphaFoldDB" id="A0A096ET56"/>
<sequence>MDIDKIKGRLAFLQEAEKLKSVLRSAHTSTGRTESTAEHTWRLCLMAMTFEDELAGMDMLKLLKMCLVHDLGEAIHGDIPAIEKDQHPDKSEQEKADLLHLTRSLDKSHQAEILALWQEYEDAASPEAKAVKALDKLETILQHNQGANPADFDYGFNLTYGQKHTSAEPLFSLMRKILDEGTRQRIAEASRNPGRSL</sequence>
<feature type="domain" description="HD/PDEase" evidence="8">
    <location>
        <begin position="32"/>
        <end position="149"/>
    </location>
</feature>
<evidence type="ECO:0000256" key="5">
    <source>
        <dbReference type="ARBA" id="ARBA00012964"/>
    </source>
</evidence>
<organism evidence="9 12">
    <name type="scientific">Comamonas thiooxydans</name>
    <dbReference type="NCBI Taxonomy" id="363952"/>
    <lineage>
        <taxon>Bacteria</taxon>
        <taxon>Pseudomonadati</taxon>
        <taxon>Pseudomonadota</taxon>
        <taxon>Betaproteobacteria</taxon>
        <taxon>Burkholderiales</taxon>
        <taxon>Comamonadaceae</taxon>
        <taxon>Comamonas</taxon>
    </lineage>
</organism>
<dbReference type="PANTHER" id="PTHR11845">
    <property type="entry name" value="5'-DEOXYNUCLEOTIDASE HDDC2"/>
    <property type="match status" value="1"/>
</dbReference>
<reference evidence="11 12" key="1">
    <citation type="submission" date="2013-09" db="EMBL/GenBank/DDBJ databases">
        <title>High correlation between genotypes and phenotypes of environmental bacteria Comamonas testosteroni strains.</title>
        <authorList>
            <person name="Liu L."/>
            <person name="Zhu W."/>
            <person name="Xia X."/>
            <person name="Xu B."/>
            <person name="Luo M."/>
            <person name="Wang G."/>
        </authorList>
    </citation>
    <scope>NUCLEOTIDE SEQUENCE [LARGE SCALE GENOMIC DNA]</scope>
    <source>
        <strain evidence="10 11">DF2</strain>
        <strain evidence="9 12">JL14</strain>
    </source>
</reference>
<comment type="subunit">
    <text evidence="4">Homodimer.</text>
</comment>
<name>A0A096ET56_9BURK</name>
<evidence type="ECO:0000256" key="1">
    <source>
        <dbReference type="ARBA" id="ARBA00001638"/>
    </source>
</evidence>
<accession>A0A096ET56</accession>
<evidence type="ECO:0000256" key="6">
    <source>
        <dbReference type="ARBA" id="ARBA00022723"/>
    </source>
</evidence>
<evidence type="ECO:0000256" key="3">
    <source>
        <dbReference type="ARBA" id="ARBA00001941"/>
    </source>
</evidence>
<evidence type="ECO:0000256" key="2">
    <source>
        <dbReference type="ARBA" id="ARBA00001936"/>
    </source>
</evidence>
<dbReference type="GO" id="GO:0005737">
    <property type="term" value="C:cytoplasm"/>
    <property type="evidence" value="ECO:0007669"/>
    <property type="project" value="TreeGrafter"/>
</dbReference>
<evidence type="ECO:0000256" key="4">
    <source>
        <dbReference type="ARBA" id="ARBA00011738"/>
    </source>
</evidence>
<gene>
    <name evidence="9" type="ORF">P245_06720</name>
    <name evidence="10" type="ORF">P608_22965</name>
</gene>
<dbReference type="InterPro" id="IPR006674">
    <property type="entry name" value="HD_domain"/>
</dbReference>
<dbReference type="GO" id="GO:0002953">
    <property type="term" value="F:5'-deoxynucleotidase activity"/>
    <property type="evidence" value="ECO:0007669"/>
    <property type="project" value="UniProtKB-EC"/>
</dbReference>
<dbReference type="PANTHER" id="PTHR11845:SF13">
    <property type="entry name" value="5'-DEOXYNUCLEOTIDASE HDDC2"/>
    <property type="match status" value="1"/>
</dbReference>
<dbReference type="Gene3D" id="1.10.3210.10">
    <property type="entry name" value="Hypothetical protein af1432"/>
    <property type="match status" value="1"/>
</dbReference>
<keyword evidence="7 9" id="KW-0378">Hydrolase</keyword>
<keyword evidence="6" id="KW-0479">Metal-binding</keyword>